<organism evidence="2 3">
    <name type="scientific">Alicyclobacillus fodiniaquatilis</name>
    <dbReference type="NCBI Taxonomy" id="1661150"/>
    <lineage>
        <taxon>Bacteria</taxon>
        <taxon>Bacillati</taxon>
        <taxon>Bacillota</taxon>
        <taxon>Bacilli</taxon>
        <taxon>Bacillales</taxon>
        <taxon>Alicyclobacillaceae</taxon>
        <taxon>Alicyclobacillus</taxon>
    </lineage>
</organism>
<keyword evidence="3" id="KW-1185">Reference proteome</keyword>
<dbReference type="Pfam" id="PF12728">
    <property type="entry name" value="HTH_17"/>
    <property type="match status" value="1"/>
</dbReference>
<accession>A0ABW4JF10</accession>
<dbReference type="InterPro" id="IPR041657">
    <property type="entry name" value="HTH_17"/>
</dbReference>
<evidence type="ECO:0000313" key="2">
    <source>
        <dbReference type="EMBL" id="MFD1674283.1"/>
    </source>
</evidence>
<dbReference type="RefSeq" id="WP_377942149.1">
    <property type="nucleotide sequence ID" value="NZ_JBHUCX010000018.1"/>
</dbReference>
<dbReference type="SUPFAM" id="SSF46955">
    <property type="entry name" value="Putative DNA-binding domain"/>
    <property type="match status" value="1"/>
</dbReference>
<sequence>MRKLLTVKEVSKQCSIDKTTIYKWIQAGTIPSVKIGTCVRIPEDAMIEMIESQLQPQL</sequence>
<dbReference type="EMBL" id="JBHUCX010000018">
    <property type="protein sequence ID" value="MFD1674283.1"/>
    <property type="molecule type" value="Genomic_DNA"/>
</dbReference>
<comment type="caution">
    <text evidence="2">The sequence shown here is derived from an EMBL/GenBank/DDBJ whole genome shotgun (WGS) entry which is preliminary data.</text>
</comment>
<protein>
    <submittedName>
        <fullName evidence="2">Helix-turn-helix domain-containing protein</fullName>
    </submittedName>
</protein>
<name>A0ABW4JF10_9BACL</name>
<dbReference type="NCBIfam" id="TIGR01764">
    <property type="entry name" value="excise"/>
    <property type="match status" value="1"/>
</dbReference>
<dbReference type="Gene3D" id="1.10.238.160">
    <property type="match status" value="1"/>
</dbReference>
<feature type="domain" description="Helix-turn-helix" evidence="1">
    <location>
        <begin position="4"/>
        <end position="53"/>
    </location>
</feature>
<gene>
    <name evidence="2" type="ORF">ACFSB2_06130</name>
</gene>
<evidence type="ECO:0000313" key="3">
    <source>
        <dbReference type="Proteomes" id="UP001597079"/>
    </source>
</evidence>
<proteinExistence type="predicted"/>
<dbReference type="Proteomes" id="UP001597079">
    <property type="component" value="Unassembled WGS sequence"/>
</dbReference>
<reference evidence="3" key="1">
    <citation type="journal article" date="2019" name="Int. J. Syst. Evol. Microbiol.">
        <title>The Global Catalogue of Microorganisms (GCM) 10K type strain sequencing project: providing services to taxonomists for standard genome sequencing and annotation.</title>
        <authorList>
            <consortium name="The Broad Institute Genomics Platform"/>
            <consortium name="The Broad Institute Genome Sequencing Center for Infectious Disease"/>
            <person name="Wu L."/>
            <person name="Ma J."/>
        </authorList>
    </citation>
    <scope>NUCLEOTIDE SEQUENCE [LARGE SCALE GENOMIC DNA]</scope>
    <source>
        <strain evidence="3">CGMCC 1.12286</strain>
    </source>
</reference>
<evidence type="ECO:0000259" key="1">
    <source>
        <dbReference type="Pfam" id="PF12728"/>
    </source>
</evidence>
<dbReference type="InterPro" id="IPR010093">
    <property type="entry name" value="SinI_DNA-bd"/>
</dbReference>
<dbReference type="InterPro" id="IPR009061">
    <property type="entry name" value="DNA-bd_dom_put_sf"/>
</dbReference>